<reference evidence="1" key="1">
    <citation type="journal article" date="2020" name="Nat. Commun.">
        <title>Large-scale genome sequencing of mycorrhizal fungi provides insights into the early evolution of symbiotic traits.</title>
        <authorList>
            <person name="Miyauchi S."/>
            <person name="Kiss E."/>
            <person name="Kuo A."/>
            <person name="Drula E."/>
            <person name="Kohler A."/>
            <person name="Sanchez-Garcia M."/>
            <person name="Morin E."/>
            <person name="Andreopoulos B."/>
            <person name="Barry K.W."/>
            <person name="Bonito G."/>
            <person name="Buee M."/>
            <person name="Carver A."/>
            <person name="Chen C."/>
            <person name="Cichocki N."/>
            <person name="Clum A."/>
            <person name="Culley D."/>
            <person name="Crous P.W."/>
            <person name="Fauchery L."/>
            <person name="Girlanda M."/>
            <person name="Hayes R.D."/>
            <person name="Keri Z."/>
            <person name="LaButti K."/>
            <person name="Lipzen A."/>
            <person name="Lombard V."/>
            <person name="Magnuson J."/>
            <person name="Maillard F."/>
            <person name="Murat C."/>
            <person name="Nolan M."/>
            <person name="Ohm R.A."/>
            <person name="Pangilinan J."/>
            <person name="Pereira M.F."/>
            <person name="Perotto S."/>
            <person name="Peter M."/>
            <person name="Pfister S."/>
            <person name="Riley R."/>
            <person name="Sitrit Y."/>
            <person name="Stielow J.B."/>
            <person name="Szollosi G."/>
            <person name="Zifcakova L."/>
            <person name="Stursova M."/>
            <person name="Spatafora J.W."/>
            <person name="Tedersoo L."/>
            <person name="Vaario L.M."/>
            <person name="Yamada A."/>
            <person name="Yan M."/>
            <person name="Wang P."/>
            <person name="Xu J."/>
            <person name="Bruns T."/>
            <person name="Baldrian P."/>
            <person name="Vilgalys R."/>
            <person name="Dunand C."/>
            <person name="Henrissat B."/>
            <person name="Grigoriev I.V."/>
            <person name="Hibbett D."/>
            <person name="Nagy L.G."/>
            <person name="Martin F.M."/>
        </authorList>
    </citation>
    <scope>NUCLEOTIDE SEQUENCE</scope>
    <source>
        <strain evidence="1">UH-Tt-Lm1</strain>
    </source>
</reference>
<sequence>MASTSQGKRGRDDGRSTLDADIQVLNHAMDVCHLQPAREGYDSASAFLTMIRDSTADEEDYVDFGRSCIDVCKALERGLEEGQPDKVSPSILEAIKQLTATLAAIWKETDREDAIAGWKQDLAGILQIFHTVKNHTMLADLHRHALERQESANGQRQSTQASVTAGETPPLAQRAFFGREEMIEKVVGIAEKLEPIVLIGAGGIGKFGHCWISGSFRACSCEALGKNLDPLRVEVFLSDTCDLLR</sequence>
<dbReference type="AlphaFoldDB" id="A0A9P6L173"/>
<evidence type="ECO:0000313" key="1">
    <source>
        <dbReference type="EMBL" id="KAF9778116.1"/>
    </source>
</evidence>
<name>A0A9P6L173_9AGAM</name>
<proteinExistence type="predicted"/>
<gene>
    <name evidence="1" type="ORF">BJ322DRAFT_1175233</name>
</gene>
<organism evidence="1 2">
    <name type="scientific">Thelephora terrestris</name>
    <dbReference type="NCBI Taxonomy" id="56493"/>
    <lineage>
        <taxon>Eukaryota</taxon>
        <taxon>Fungi</taxon>
        <taxon>Dikarya</taxon>
        <taxon>Basidiomycota</taxon>
        <taxon>Agaricomycotina</taxon>
        <taxon>Agaricomycetes</taxon>
        <taxon>Thelephorales</taxon>
        <taxon>Thelephoraceae</taxon>
        <taxon>Thelephora</taxon>
    </lineage>
</organism>
<dbReference type="Proteomes" id="UP000736335">
    <property type="component" value="Unassembled WGS sequence"/>
</dbReference>
<comment type="caution">
    <text evidence="1">The sequence shown here is derived from an EMBL/GenBank/DDBJ whole genome shotgun (WGS) entry which is preliminary data.</text>
</comment>
<dbReference type="EMBL" id="WIUZ02000024">
    <property type="protein sequence ID" value="KAF9778116.1"/>
    <property type="molecule type" value="Genomic_DNA"/>
</dbReference>
<reference evidence="1" key="2">
    <citation type="submission" date="2020-11" db="EMBL/GenBank/DDBJ databases">
        <authorList>
            <consortium name="DOE Joint Genome Institute"/>
            <person name="Kuo A."/>
            <person name="Miyauchi S."/>
            <person name="Kiss E."/>
            <person name="Drula E."/>
            <person name="Kohler A."/>
            <person name="Sanchez-Garcia M."/>
            <person name="Andreopoulos B."/>
            <person name="Barry K.W."/>
            <person name="Bonito G."/>
            <person name="Buee M."/>
            <person name="Carver A."/>
            <person name="Chen C."/>
            <person name="Cichocki N."/>
            <person name="Clum A."/>
            <person name="Culley D."/>
            <person name="Crous P.W."/>
            <person name="Fauchery L."/>
            <person name="Girlanda M."/>
            <person name="Hayes R."/>
            <person name="Keri Z."/>
            <person name="Labutti K."/>
            <person name="Lipzen A."/>
            <person name="Lombard V."/>
            <person name="Magnuson J."/>
            <person name="Maillard F."/>
            <person name="Morin E."/>
            <person name="Murat C."/>
            <person name="Nolan M."/>
            <person name="Ohm R."/>
            <person name="Pangilinan J."/>
            <person name="Pereira M."/>
            <person name="Perotto S."/>
            <person name="Peter M."/>
            <person name="Riley R."/>
            <person name="Sitrit Y."/>
            <person name="Stielow B."/>
            <person name="Szollosi G."/>
            <person name="Zifcakova L."/>
            <person name="Stursova M."/>
            <person name="Spatafora J.W."/>
            <person name="Tedersoo L."/>
            <person name="Vaario L.-M."/>
            <person name="Yamada A."/>
            <person name="Yan M."/>
            <person name="Wang P."/>
            <person name="Xu J."/>
            <person name="Bruns T."/>
            <person name="Baldrian P."/>
            <person name="Vilgalys R."/>
            <person name="Henrissat B."/>
            <person name="Grigoriev I.V."/>
            <person name="Hibbett D."/>
            <person name="Nagy L.G."/>
            <person name="Martin F.M."/>
        </authorList>
    </citation>
    <scope>NUCLEOTIDE SEQUENCE</scope>
    <source>
        <strain evidence="1">UH-Tt-Lm1</strain>
    </source>
</reference>
<keyword evidence="2" id="KW-1185">Reference proteome</keyword>
<accession>A0A9P6L173</accession>
<protein>
    <submittedName>
        <fullName evidence="1">Uncharacterized protein</fullName>
    </submittedName>
</protein>
<evidence type="ECO:0000313" key="2">
    <source>
        <dbReference type="Proteomes" id="UP000736335"/>
    </source>
</evidence>
<dbReference type="OrthoDB" id="3052556at2759"/>